<reference evidence="3" key="1">
    <citation type="submission" date="2017-07" db="EMBL/GenBank/DDBJ databases">
        <title>Taro Niue Genome Assembly and Annotation.</title>
        <authorList>
            <person name="Atibalentja N."/>
            <person name="Keating K."/>
            <person name="Fields C.J."/>
        </authorList>
    </citation>
    <scope>NUCLEOTIDE SEQUENCE</scope>
    <source>
        <strain evidence="3">Niue_2</strain>
        <tissue evidence="3">Leaf</tissue>
    </source>
</reference>
<dbReference type="Gene3D" id="1.10.287.110">
    <property type="entry name" value="DnaJ domain"/>
    <property type="match status" value="1"/>
</dbReference>
<evidence type="ECO:0000256" key="2">
    <source>
        <dbReference type="SAM" id="MobiDB-lite"/>
    </source>
</evidence>
<evidence type="ECO:0000313" key="3">
    <source>
        <dbReference type="EMBL" id="MQM03510.1"/>
    </source>
</evidence>
<dbReference type="AlphaFoldDB" id="A0A843WL83"/>
<dbReference type="FunFam" id="1.10.287.110:FF:000009">
    <property type="entry name" value="Auxilin-related protein 1"/>
    <property type="match status" value="1"/>
</dbReference>
<proteinExistence type="predicted"/>
<dbReference type="GO" id="GO:0005783">
    <property type="term" value="C:endoplasmic reticulum"/>
    <property type="evidence" value="ECO:0007669"/>
    <property type="project" value="UniProtKB-ARBA"/>
</dbReference>
<comment type="caution">
    <text evidence="3">The sequence shown here is derived from an EMBL/GenBank/DDBJ whole genome shotgun (WGS) entry which is preliminary data.</text>
</comment>
<keyword evidence="1" id="KW-0175">Coiled coil</keyword>
<evidence type="ECO:0008006" key="5">
    <source>
        <dbReference type="Google" id="ProtNLM"/>
    </source>
</evidence>
<name>A0A843WL83_COLES</name>
<organism evidence="3 4">
    <name type="scientific">Colocasia esculenta</name>
    <name type="common">Wild taro</name>
    <name type="synonym">Arum esculentum</name>
    <dbReference type="NCBI Taxonomy" id="4460"/>
    <lineage>
        <taxon>Eukaryota</taxon>
        <taxon>Viridiplantae</taxon>
        <taxon>Streptophyta</taxon>
        <taxon>Embryophyta</taxon>
        <taxon>Tracheophyta</taxon>
        <taxon>Spermatophyta</taxon>
        <taxon>Magnoliopsida</taxon>
        <taxon>Liliopsida</taxon>
        <taxon>Araceae</taxon>
        <taxon>Aroideae</taxon>
        <taxon>Colocasieae</taxon>
        <taxon>Colocasia</taxon>
    </lineage>
</organism>
<feature type="region of interest" description="Disordered" evidence="2">
    <location>
        <begin position="322"/>
        <end position="367"/>
    </location>
</feature>
<feature type="region of interest" description="Disordered" evidence="2">
    <location>
        <begin position="135"/>
        <end position="158"/>
    </location>
</feature>
<dbReference type="InterPro" id="IPR036869">
    <property type="entry name" value="J_dom_sf"/>
</dbReference>
<feature type="compositionally biased region" description="Polar residues" evidence="2">
    <location>
        <begin position="149"/>
        <end position="158"/>
    </location>
</feature>
<evidence type="ECO:0000313" key="4">
    <source>
        <dbReference type="Proteomes" id="UP000652761"/>
    </source>
</evidence>
<dbReference type="PANTHER" id="PTHR23172">
    <property type="entry name" value="AUXILIN/CYCLIN G-ASSOCIATED KINASE-RELATED"/>
    <property type="match status" value="1"/>
</dbReference>
<protein>
    <recommendedName>
        <fullName evidence="5">J domain-containing protein</fullName>
    </recommendedName>
</protein>
<dbReference type="GO" id="GO:0030276">
    <property type="term" value="F:clathrin binding"/>
    <property type="evidence" value="ECO:0007669"/>
    <property type="project" value="TreeGrafter"/>
</dbReference>
<dbReference type="GO" id="GO:0031982">
    <property type="term" value="C:vesicle"/>
    <property type="evidence" value="ECO:0007669"/>
    <property type="project" value="TreeGrafter"/>
</dbReference>
<feature type="region of interest" description="Disordered" evidence="2">
    <location>
        <begin position="1"/>
        <end position="34"/>
    </location>
</feature>
<dbReference type="InterPro" id="IPR001623">
    <property type="entry name" value="DnaJ_domain"/>
</dbReference>
<feature type="compositionally biased region" description="Basic and acidic residues" evidence="2">
    <location>
        <begin position="15"/>
        <end position="34"/>
    </location>
</feature>
<dbReference type="EMBL" id="NMUH01003047">
    <property type="protein sequence ID" value="MQM03510.1"/>
    <property type="molecule type" value="Genomic_DNA"/>
</dbReference>
<dbReference type="SUPFAM" id="SSF46565">
    <property type="entry name" value="Chaperone J-domain"/>
    <property type="match status" value="1"/>
</dbReference>
<sequence>MERKDNLQLGLKSGISDERRSTEMDKNKAIQDNQRNREDIVIQLAEKDDERELETTCASCVSTEGIALPSRNQEDTSFNCIMRDESVCFREGNEMEPEEDRILFEQCKSKKSNIMQWTFEHADNEPGLMAVQEVHDDSGNSGKIKEVQQSDGCNSNQNKLKEIQEPPLSPEKDHHHNNAEPSIAPLAGIQDDVEHGAVAIQGEYKSKINEGIKEIQLVLDPRQAVLSGKQSQQVMFAPRQAILMEKQWHTFKAVPEEEEMEKSILDRNEWVKRKLEEEGKEGKKLEEKEGEIRKLVEELERRIEEEDGHAKLECESERVKIKEKEREKRRMQQQREMERKMMEGETELPRINSEVEKDEQEVEDRRTLEREALERPSVETRERAEIIAMEMVTAEREQRKLEMAQEKEEKFLAKDGYLSDMWAPDLQFQSFDASISNCQRFSESFDVPAEKLGGSEFNSFTRCKARMERHQRTIERMAIALAEKNMRDIIAQREQAERNRLAETLDADVRRWSNGKEGNLRALLSTLQYILGPESGWQPIPLTDVITAAAVKKAYRKAMLYVHPDKLQQRSANIQQKYVCEKVFDLLKEAWNRFNSEEWNMGEDDNPATTVQHRSNSLGGNVVRCTNEENLCIERSEVFMPSKNMNDISNVRAVASFHSAAATRLRAGTGTAGTGATFVAGGSSPFSLQDWIAPSNMSSRLYLNWKPMSKSFFDEKDMMSNTGMSPNLQSPSPP</sequence>
<dbReference type="CDD" id="cd06257">
    <property type="entry name" value="DnaJ"/>
    <property type="match status" value="1"/>
</dbReference>
<dbReference type="GO" id="GO:0072583">
    <property type="term" value="P:clathrin-dependent endocytosis"/>
    <property type="evidence" value="ECO:0007669"/>
    <property type="project" value="TreeGrafter"/>
</dbReference>
<gene>
    <name evidence="3" type="ORF">Taro_036290</name>
</gene>
<feature type="compositionally biased region" description="Basic and acidic residues" evidence="2">
    <location>
        <begin position="135"/>
        <end position="148"/>
    </location>
</feature>
<keyword evidence="4" id="KW-1185">Reference proteome</keyword>
<evidence type="ECO:0000256" key="1">
    <source>
        <dbReference type="ARBA" id="ARBA00023054"/>
    </source>
</evidence>
<feature type="compositionally biased region" description="Basic and acidic residues" evidence="2">
    <location>
        <begin position="322"/>
        <end position="343"/>
    </location>
</feature>
<dbReference type="OrthoDB" id="1717591at2759"/>
<dbReference type="GO" id="GO:0072318">
    <property type="term" value="P:clathrin coat disassembly"/>
    <property type="evidence" value="ECO:0007669"/>
    <property type="project" value="TreeGrafter"/>
</dbReference>
<dbReference type="PANTHER" id="PTHR23172:SF87">
    <property type="entry name" value="CHAPERONE DNAJ-DOMAIN SUPERFAMILY PROTEIN"/>
    <property type="match status" value="1"/>
</dbReference>
<dbReference type="Proteomes" id="UP000652761">
    <property type="component" value="Unassembled WGS sequence"/>
</dbReference>
<accession>A0A843WL83</accession>